<dbReference type="KEGG" id="vg:26824022"/>
<proteinExistence type="predicted"/>
<dbReference type="GeneID" id="26824022"/>
<dbReference type="OrthoDB" id="37291at10239"/>
<dbReference type="Proteomes" id="UP000203327">
    <property type="component" value="Segment"/>
</dbReference>
<reference evidence="1 2" key="1">
    <citation type="submission" date="2014-10" db="EMBL/GenBank/DDBJ databases">
        <title>Proteus mirabilis bacteriophage PM 93.</title>
        <authorList>
            <person name="Shedko E.D."/>
            <person name="Morozova V.V."/>
            <person name="Tupikin A.E."/>
            <person name="Kabilov M.R."/>
            <person name="Kurilshikov A.M."/>
            <person name="Babkin I.V."/>
            <person name="Tikunova N.V."/>
        </authorList>
    </citation>
    <scope>NUCLEOTIDE SEQUENCE [LARGE SCALE GENOMIC DNA]</scope>
</reference>
<dbReference type="RefSeq" id="YP_009186854.1">
    <property type="nucleotide sequence ID" value="NC_027390.1"/>
</dbReference>
<organism evidence="1 2">
    <name type="scientific">Proteus phage PM 93</name>
    <dbReference type="NCBI Taxonomy" id="1560284"/>
    <lineage>
        <taxon>Viruses</taxon>
        <taxon>Duplodnaviria</taxon>
        <taxon>Heunggongvirae</taxon>
        <taxon>Uroviricota</taxon>
        <taxon>Caudoviricetes</taxon>
        <taxon>Autographivirales</taxon>
        <taxon>Autosignataviridae</taxon>
        <taxon>Molineuxvirinae</taxon>
        <taxon>Acadevirus</taxon>
        <taxon>Acadevirus PM93</taxon>
    </lineage>
</organism>
<evidence type="ECO:0000313" key="1">
    <source>
        <dbReference type="EMBL" id="ALS88297.1"/>
    </source>
</evidence>
<keyword evidence="2" id="KW-1185">Reference proteome</keyword>
<sequence>MELVMIKVALGLHHLVSDETIDSQERAERDAELGLVLPEPDRDVDLWEVDDGEY</sequence>
<accession>A0A0U3A6Z7</accession>
<evidence type="ECO:0000313" key="2">
    <source>
        <dbReference type="Proteomes" id="UP000203327"/>
    </source>
</evidence>
<name>A0A0U3A6Z7_9CAUD</name>
<dbReference type="EMBL" id="KM819696">
    <property type="protein sequence ID" value="ALS88297.1"/>
    <property type="molecule type" value="Genomic_DNA"/>
</dbReference>
<gene>
    <name evidence="1" type="ORF">PM93_0015</name>
</gene>
<protein>
    <submittedName>
        <fullName evidence="1">Uncharacterized protein</fullName>
    </submittedName>
</protein>